<proteinExistence type="inferred from homology"/>
<organism evidence="4 5">
    <name type="scientific">Rhodotorula paludigena</name>
    <dbReference type="NCBI Taxonomy" id="86838"/>
    <lineage>
        <taxon>Eukaryota</taxon>
        <taxon>Fungi</taxon>
        <taxon>Dikarya</taxon>
        <taxon>Basidiomycota</taxon>
        <taxon>Pucciniomycotina</taxon>
        <taxon>Microbotryomycetes</taxon>
        <taxon>Sporidiobolales</taxon>
        <taxon>Sporidiobolaceae</taxon>
        <taxon>Rhodotorula</taxon>
    </lineage>
</organism>
<protein>
    <submittedName>
        <fullName evidence="4">Uncharacterized protein</fullName>
    </submittedName>
</protein>
<feature type="region of interest" description="Disordered" evidence="3">
    <location>
        <begin position="216"/>
        <end position="263"/>
    </location>
</feature>
<evidence type="ECO:0000313" key="4">
    <source>
        <dbReference type="EMBL" id="GJN93389.1"/>
    </source>
</evidence>
<feature type="compositionally biased region" description="Basic and acidic residues" evidence="3">
    <location>
        <begin position="154"/>
        <end position="171"/>
    </location>
</feature>
<feature type="compositionally biased region" description="Acidic residues" evidence="3">
    <location>
        <begin position="218"/>
        <end position="241"/>
    </location>
</feature>
<comment type="caution">
    <text evidence="4">The sequence shown here is derived from an EMBL/GenBank/DDBJ whole genome shotgun (WGS) entry which is preliminary data.</text>
</comment>
<feature type="region of interest" description="Disordered" evidence="3">
    <location>
        <begin position="153"/>
        <end position="172"/>
    </location>
</feature>
<dbReference type="PANTHER" id="PTHR11875">
    <property type="entry name" value="TESTIS-SPECIFIC Y-ENCODED PROTEIN"/>
    <property type="match status" value="1"/>
</dbReference>
<comment type="similarity">
    <text evidence="1 2">Belongs to the nucleosome assembly protein (NAP) family.</text>
</comment>
<dbReference type="SUPFAM" id="SSF143113">
    <property type="entry name" value="NAP-like"/>
    <property type="match status" value="1"/>
</dbReference>
<dbReference type="InterPro" id="IPR037231">
    <property type="entry name" value="NAP-like_sf"/>
</dbReference>
<evidence type="ECO:0000256" key="1">
    <source>
        <dbReference type="ARBA" id="ARBA00009947"/>
    </source>
</evidence>
<evidence type="ECO:0000313" key="5">
    <source>
        <dbReference type="Proteomes" id="UP001342314"/>
    </source>
</evidence>
<dbReference type="EMBL" id="BQKY01000014">
    <property type="protein sequence ID" value="GJN93389.1"/>
    <property type="molecule type" value="Genomic_DNA"/>
</dbReference>
<dbReference type="Pfam" id="PF00956">
    <property type="entry name" value="NAP"/>
    <property type="match status" value="1"/>
</dbReference>
<sequence>MSDDQQPTRLQFLEQAFGEHAKAFESNLEDDKFKLEQQKSVFKKRAELAAKVPKFWSTSLQNCGQTAQFIDAVDEDALKALKDVWIEHSASDVREYEVRFTFGKNPYFKDQVLVKKVTLTPPKGLEPAPEKPAPYDLEAPVYLAEKTPIQWTSSEHDLTKKAPRPADVEGKEEYDDFDGVGSFFNWFNEVGEDRTTLGELLLEWWGHATEYAAGLASVDDDSGAEFDFDDELEDDESEDDEDPKKEIDLDDDEKKRPAKKQRR</sequence>
<feature type="compositionally biased region" description="Basic and acidic residues" evidence="3">
    <location>
        <begin position="242"/>
        <end position="255"/>
    </location>
</feature>
<evidence type="ECO:0000256" key="2">
    <source>
        <dbReference type="RuleBase" id="RU003876"/>
    </source>
</evidence>
<accession>A0AAV5GTX2</accession>
<keyword evidence="5" id="KW-1185">Reference proteome</keyword>
<name>A0AAV5GTX2_9BASI</name>
<gene>
    <name evidence="4" type="ORF">Rhopal_006443-T1</name>
</gene>
<evidence type="ECO:0000256" key="3">
    <source>
        <dbReference type="SAM" id="MobiDB-lite"/>
    </source>
</evidence>
<dbReference type="InterPro" id="IPR002164">
    <property type="entry name" value="NAP_family"/>
</dbReference>
<dbReference type="Gene3D" id="3.30.1120.90">
    <property type="entry name" value="Nucleosome assembly protein"/>
    <property type="match status" value="1"/>
</dbReference>
<dbReference type="Proteomes" id="UP001342314">
    <property type="component" value="Unassembled WGS sequence"/>
</dbReference>
<reference evidence="4 5" key="1">
    <citation type="submission" date="2021-12" db="EMBL/GenBank/DDBJ databases">
        <title>High titer production of polyol ester of fatty acids by Rhodotorula paludigena BS15 towards product separation-free biomass refinery.</title>
        <authorList>
            <person name="Mano J."/>
            <person name="Ono H."/>
            <person name="Tanaka T."/>
            <person name="Naito K."/>
            <person name="Sushida H."/>
            <person name="Ike M."/>
            <person name="Tokuyasu K."/>
            <person name="Kitaoka M."/>
        </authorList>
    </citation>
    <scope>NUCLEOTIDE SEQUENCE [LARGE SCALE GENOMIC DNA]</scope>
    <source>
        <strain evidence="4 5">BS15</strain>
    </source>
</reference>
<dbReference type="AlphaFoldDB" id="A0AAV5GTX2"/>
<dbReference type="GO" id="GO:0005634">
    <property type="term" value="C:nucleus"/>
    <property type="evidence" value="ECO:0007669"/>
    <property type="project" value="InterPro"/>
</dbReference>
<dbReference type="GO" id="GO:0006334">
    <property type="term" value="P:nucleosome assembly"/>
    <property type="evidence" value="ECO:0007669"/>
    <property type="project" value="InterPro"/>
</dbReference>